<dbReference type="STRING" id="937218.SAMN06297251_102177"/>
<dbReference type="SUPFAM" id="SSF55811">
    <property type="entry name" value="Nudix"/>
    <property type="match status" value="1"/>
</dbReference>
<protein>
    <submittedName>
        <fullName evidence="5">ADP-ribose pyrophosphatase</fullName>
    </submittedName>
</protein>
<gene>
    <name evidence="5" type="ORF">SAMN06297251_102177</name>
</gene>
<dbReference type="EMBL" id="FWXR01000002">
    <property type="protein sequence ID" value="SMC43518.1"/>
    <property type="molecule type" value="Genomic_DNA"/>
</dbReference>
<dbReference type="PRINTS" id="PR00502">
    <property type="entry name" value="NUDIXFAMILY"/>
</dbReference>
<dbReference type="GO" id="GO:0016787">
    <property type="term" value="F:hydrolase activity"/>
    <property type="evidence" value="ECO:0007669"/>
    <property type="project" value="UniProtKB-KW"/>
</dbReference>
<dbReference type="AlphaFoldDB" id="A0A1W1Z6G2"/>
<dbReference type="PROSITE" id="PS00893">
    <property type="entry name" value="NUDIX_BOX"/>
    <property type="match status" value="1"/>
</dbReference>
<name>A0A1W1Z6G2_9HYPH</name>
<proteinExistence type="inferred from homology"/>
<comment type="similarity">
    <text evidence="3">Belongs to the Nudix hydrolase family.</text>
</comment>
<dbReference type="OrthoDB" id="9761969at2"/>
<dbReference type="InterPro" id="IPR020476">
    <property type="entry name" value="Nudix_hydrolase"/>
</dbReference>
<evidence type="ECO:0000256" key="1">
    <source>
        <dbReference type="ARBA" id="ARBA00001946"/>
    </source>
</evidence>
<evidence type="ECO:0000256" key="3">
    <source>
        <dbReference type="RuleBase" id="RU003476"/>
    </source>
</evidence>
<dbReference type="Gene3D" id="3.90.79.10">
    <property type="entry name" value="Nucleoside Triphosphate Pyrophosphohydrolase"/>
    <property type="match status" value="1"/>
</dbReference>
<evidence type="ECO:0000259" key="4">
    <source>
        <dbReference type="PROSITE" id="PS51462"/>
    </source>
</evidence>
<dbReference type="InterPro" id="IPR000086">
    <property type="entry name" value="NUDIX_hydrolase_dom"/>
</dbReference>
<dbReference type="InterPro" id="IPR015797">
    <property type="entry name" value="NUDIX_hydrolase-like_dom_sf"/>
</dbReference>
<dbReference type="RefSeq" id="WP_084408633.1">
    <property type="nucleotide sequence ID" value="NZ_FWXR01000002.1"/>
</dbReference>
<evidence type="ECO:0000256" key="2">
    <source>
        <dbReference type="ARBA" id="ARBA00022801"/>
    </source>
</evidence>
<dbReference type="PANTHER" id="PTHR43736">
    <property type="entry name" value="ADP-RIBOSE PYROPHOSPHATASE"/>
    <property type="match status" value="1"/>
</dbReference>
<comment type="cofactor">
    <cofactor evidence="1">
        <name>Mg(2+)</name>
        <dbReference type="ChEBI" id="CHEBI:18420"/>
    </cofactor>
</comment>
<dbReference type="PROSITE" id="PS51462">
    <property type="entry name" value="NUDIX"/>
    <property type="match status" value="1"/>
</dbReference>
<sequence length="153" mass="16040">MTDEHSEPRRPLLGVSTAVFREASSGIEVLLVERGAQGALAGRLSLPGGKVRLGERLAEAAARELFEETGLSFAAEALSRVRLHEAIGEGYHAVIAVHGVRCSHDRPPRAGDDAASAAFHPLHAVQDLEVADRTTPGLPEIVAKAASVLGLKG</sequence>
<evidence type="ECO:0000313" key="5">
    <source>
        <dbReference type="EMBL" id="SMC43518.1"/>
    </source>
</evidence>
<organism evidence="5 6">
    <name type="scientific">Fulvimarina manganoxydans</name>
    <dbReference type="NCBI Taxonomy" id="937218"/>
    <lineage>
        <taxon>Bacteria</taxon>
        <taxon>Pseudomonadati</taxon>
        <taxon>Pseudomonadota</taxon>
        <taxon>Alphaproteobacteria</taxon>
        <taxon>Hyphomicrobiales</taxon>
        <taxon>Aurantimonadaceae</taxon>
        <taxon>Fulvimarina</taxon>
    </lineage>
</organism>
<dbReference type="Proteomes" id="UP000192656">
    <property type="component" value="Unassembled WGS sequence"/>
</dbReference>
<keyword evidence="6" id="KW-1185">Reference proteome</keyword>
<keyword evidence="2 3" id="KW-0378">Hydrolase</keyword>
<feature type="domain" description="Nudix hydrolase" evidence="4">
    <location>
        <begin position="10"/>
        <end position="143"/>
    </location>
</feature>
<dbReference type="Pfam" id="PF00293">
    <property type="entry name" value="NUDIX"/>
    <property type="match status" value="1"/>
</dbReference>
<accession>A0A1W1Z6G2</accession>
<evidence type="ECO:0000313" key="6">
    <source>
        <dbReference type="Proteomes" id="UP000192656"/>
    </source>
</evidence>
<dbReference type="InterPro" id="IPR020084">
    <property type="entry name" value="NUDIX_hydrolase_CS"/>
</dbReference>
<dbReference type="PANTHER" id="PTHR43736:SF1">
    <property type="entry name" value="DIHYDRONEOPTERIN TRIPHOSPHATE DIPHOSPHATASE"/>
    <property type="match status" value="1"/>
</dbReference>
<reference evidence="5 6" key="1">
    <citation type="submission" date="2017-04" db="EMBL/GenBank/DDBJ databases">
        <authorList>
            <person name="Afonso C.L."/>
            <person name="Miller P.J."/>
            <person name="Scott M.A."/>
            <person name="Spackman E."/>
            <person name="Goraichik I."/>
            <person name="Dimitrov K.M."/>
            <person name="Suarez D.L."/>
            <person name="Swayne D.E."/>
        </authorList>
    </citation>
    <scope>NUCLEOTIDE SEQUENCE [LARGE SCALE GENOMIC DNA]</scope>
    <source>
        <strain evidence="5 6">CGMCC 1.10972</strain>
    </source>
</reference>